<gene>
    <name evidence="2" type="ORF">SDC9_199643</name>
</gene>
<accession>A0A645IL27</accession>
<sequence>MDKRHQVRVNGKSVDFVRFAFGDALKNLEAPWDGGETPATEHIPPKAKPIQQGARF</sequence>
<dbReference type="AlphaFoldDB" id="A0A645IL27"/>
<proteinExistence type="predicted"/>
<dbReference type="EMBL" id="VSSQ01117654">
    <property type="protein sequence ID" value="MPN51991.1"/>
    <property type="molecule type" value="Genomic_DNA"/>
</dbReference>
<protein>
    <submittedName>
        <fullName evidence="2">Uncharacterized protein</fullName>
    </submittedName>
</protein>
<evidence type="ECO:0000313" key="2">
    <source>
        <dbReference type="EMBL" id="MPN51991.1"/>
    </source>
</evidence>
<evidence type="ECO:0000256" key="1">
    <source>
        <dbReference type="SAM" id="MobiDB-lite"/>
    </source>
</evidence>
<name>A0A645IL27_9ZZZZ</name>
<comment type="caution">
    <text evidence="2">The sequence shown here is derived from an EMBL/GenBank/DDBJ whole genome shotgun (WGS) entry which is preliminary data.</text>
</comment>
<organism evidence="2">
    <name type="scientific">bioreactor metagenome</name>
    <dbReference type="NCBI Taxonomy" id="1076179"/>
    <lineage>
        <taxon>unclassified sequences</taxon>
        <taxon>metagenomes</taxon>
        <taxon>ecological metagenomes</taxon>
    </lineage>
</organism>
<feature type="region of interest" description="Disordered" evidence="1">
    <location>
        <begin position="30"/>
        <end position="56"/>
    </location>
</feature>
<reference evidence="2" key="1">
    <citation type="submission" date="2019-08" db="EMBL/GenBank/DDBJ databases">
        <authorList>
            <person name="Kucharzyk K."/>
            <person name="Murdoch R.W."/>
            <person name="Higgins S."/>
            <person name="Loffler F."/>
        </authorList>
    </citation>
    <scope>NUCLEOTIDE SEQUENCE</scope>
</reference>